<evidence type="ECO:0000313" key="1">
    <source>
        <dbReference type="EMBL" id="GAG08205.1"/>
    </source>
</evidence>
<sequence>MKPGKLALLRFPHVDLEEGKLRPVLLIARVPGDFPDWLVAMVSSRLEHAIPGVDELIREEDADFPTSGLKQSSVIRIGRLAVANAELFLGASGEISGERLAGIRHRIADWILEKQP</sequence>
<name>X0UR76_9ZZZZ</name>
<dbReference type="AlphaFoldDB" id="X0UR76"/>
<reference evidence="1" key="1">
    <citation type="journal article" date="2014" name="Front. Microbiol.">
        <title>High frequency of phylogenetically diverse reductive dehalogenase-homologous genes in deep subseafloor sedimentary metagenomes.</title>
        <authorList>
            <person name="Kawai M."/>
            <person name="Futagami T."/>
            <person name="Toyoda A."/>
            <person name="Takaki Y."/>
            <person name="Nishi S."/>
            <person name="Hori S."/>
            <person name="Arai W."/>
            <person name="Tsubouchi T."/>
            <person name="Morono Y."/>
            <person name="Uchiyama I."/>
            <person name="Ito T."/>
            <person name="Fujiyama A."/>
            <person name="Inagaki F."/>
            <person name="Takami H."/>
        </authorList>
    </citation>
    <scope>NUCLEOTIDE SEQUENCE</scope>
    <source>
        <strain evidence="1">Expedition CK06-06</strain>
    </source>
</reference>
<comment type="caution">
    <text evidence="1">The sequence shown here is derived from an EMBL/GenBank/DDBJ whole genome shotgun (WGS) entry which is preliminary data.</text>
</comment>
<proteinExistence type="predicted"/>
<dbReference type="EMBL" id="BARS01023152">
    <property type="protein sequence ID" value="GAG08205.1"/>
    <property type="molecule type" value="Genomic_DNA"/>
</dbReference>
<organism evidence="1">
    <name type="scientific">marine sediment metagenome</name>
    <dbReference type="NCBI Taxonomy" id="412755"/>
    <lineage>
        <taxon>unclassified sequences</taxon>
        <taxon>metagenomes</taxon>
        <taxon>ecological metagenomes</taxon>
    </lineage>
</organism>
<gene>
    <name evidence="1" type="ORF">S01H1_36894</name>
</gene>
<protein>
    <recommendedName>
        <fullName evidence="2">PemK-like protein</fullName>
    </recommendedName>
</protein>
<accession>X0UR76</accession>
<evidence type="ECO:0008006" key="2">
    <source>
        <dbReference type="Google" id="ProtNLM"/>
    </source>
</evidence>
<dbReference type="GO" id="GO:0003677">
    <property type="term" value="F:DNA binding"/>
    <property type="evidence" value="ECO:0007669"/>
    <property type="project" value="InterPro"/>
</dbReference>
<dbReference type="InterPro" id="IPR003477">
    <property type="entry name" value="PemK-like"/>
</dbReference>
<dbReference type="Pfam" id="PF02452">
    <property type="entry name" value="PemK_toxin"/>
    <property type="match status" value="1"/>
</dbReference>
<dbReference type="SUPFAM" id="SSF50118">
    <property type="entry name" value="Cell growth inhibitor/plasmid maintenance toxic component"/>
    <property type="match status" value="1"/>
</dbReference>